<dbReference type="OrthoDB" id="3783825at2759"/>
<feature type="domain" description="Rhodopsin" evidence="7">
    <location>
        <begin position="33"/>
        <end position="256"/>
    </location>
</feature>
<evidence type="ECO:0000256" key="4">
    <source>
        <dbReference type="ARBA" id="ARBA00023136"/>
    </source>
</evidence>
<evidence type="ECO:0000256" key="1">
    <source>
        <dbReference type="ARBA" id="ARBA00004141"/>
    </source>
</evidence>
<dbReference type="GeneID" id="28767667"/>
<keyword evidence="3 6" id="KW-1133">Transmembrane helix</keyword>
<evidence type="ECO:0000313" key="9">
    <source>
        <dbReference type="Proteomes" id="UP000077069"/>
    </source>
</evidence>
<name>A0A177CFW7_9PLEO</name>
<comment type="similarity">
    <text evidence="5">Belongs to the SAT4 family.</text>
</comment>
<dbReference type="Proteomes" id="UP000077069">
    <property type="component" value="Unassembled WGS sequence"/>
</dbReference>
<evidence type="ECO:0000256" key="2">
    <source>
        <dbReference type="ARBA" id="ARBA00022692"/>
    </source>
</evidence>
<gene>
    <name evidence="8" type="ORF">CC84DRAFT_1245417</name>
</gene>
<dbReference type="InterPro" id="IPR049326">
    <property type="entry name" value="Rhodopsin_dom_fungi"/>
</dbReference>
<dbReference type="RefSeq" id="XP_018036581.1">
    <property type="nucleotide sequence ID" value="XM_018184181.1"/>
</dbReference>
<sequence>MSSSELPIAFVHASDIVPATIALSISGIIVVLLRFWVRVSHKMGVRMDDWLILAALVFVVAMAVVSLYGVSRQAVGYPSEELSPQEQLTSLTPEQRLVELTYWLSSVLMLPATGSVKLSTLYLYRRIFPVETMPAFNILSNLSVVVCALWTIAFFFSRVFGCGIHLQCSWASFAEISTCCTDKFLNQDVLMISDLITDVLIWLLPIPVVRVFEHEVWGLNISTHRKLGVVAIFLLAACSLAAAVVRLLIQLAIHKKGFTARTNVNRQCWYTSSSSYKQLTRISDIIDELVLAVHRGCHRPDRMLLADDASVLQVDIHFERL</sequence>
<accession>A0A177CFW7</accession>
<reference evidence="8 9" key="1">
    <citation type="submission" date="2016-05" db="EMBL/GenBank/DDBJ databases">
        <title>Comparative analysis of secretome profiles of manganese(II)-oxidizing ascomycete fungi.</title>
        <authorList>
            <consortium name="DOE Joint Genome Institute"/>
            <person name="Zeiner C.A."/>
            <person name="Purvine S.O."/>
            <person name="Zink E.M."/>
            <person name="Wu S."/>
            <person name="Pasa-Tolic L."/>
            <person name="Chaput D.L."/>
            <person name="Haridas S."/>
            <person name="Grigoriev I.V."/>
            <person name="Santelli C.M."/>
            <person name="Hansel C.M."/>
        </authorList>
    </citation>
    <scope>NUCLEOTIDE SEQUENCE [LARGE SCALE GENOMIC DNA]</scope>
    <source>
        <strain evidence="8 9">AP3s5-JAC2a</strain>
    </source>
</reference>
<dbReference type="PANTHER" id="PTHR33048">
    <property type="entry name" value="PTH11-LIKE INTEGRAL MEMBRANE PROTEIN (AFU_ORTHOLOGUE AFUA_5G11245)"/>
    <property type="match status" value="1"/>
</dbReference>
<evidence type="ECO:0000256" key="3">
    <source>
        <dbReference type="ARBA" id="ARBA00022989"/>
    </source>
</evidence>
<evidence type="ECO:0000259" key="7">
    <source>
        <dbReference type="Pfam" id="PF20684"/>
    </source>
</evidence>
<dbReference type="GO" id="GO:0016020">
    <property type="term" value="C:membrane"/>
    <property type="evidence" value="ECO:0007669"/>
    <property type="project" value="UniProtKB-SubCell"/>
</dbReference>
<feature type="transmembrane region" description="Helical" evidence="6">
    <location>
        <begin position="49"/>
        <end position="70"/>
    </location>
</feature>
<feature type="transmembrane region" description="Helical" evidence="6">
    <location>
        <begin position="136"/>
        <end position="156"/>
    </location>
</feature>
<protein>
    <recommendedName>
        <fullName evidence="7">Rhodopsin domain-containing protein</fullName>
    </recommendedName>
</protein>
<keyword evidence="2 6" id="KW-0812">Transmembrane</keyword>
<dbReference type="InParanoid" id="A0A177CFW7"/>
<comment type="subcellular location">
    <subcellularLocation>
        <location evidence="1">Membrane</location>
        <topology evidence="1">Multi-pass membrane protein</topology>
    </subcellularLocation>
</comment>
<proteinExistence type="inferred from homology"/>
<feature type="transmembrane region" description="Helical" evidence="6">
    <location>
        <begin position="227"/>
        <end position="249"/>
    </location>
</feature>
<dbReference type="Pfam" id="PF20684">
    <property type="entry name" value="Fung_rhodopsin"/>
    <property type="match status" value="1"/>
</dbReference>
<dbReference type="InterPro" id="IPR052337">
    <property type="entry name" value="SAT4-like"/>
</dbReference>
<evidence type="ECO:0000313" key="8">
    <source>
        <dbReference type="EMBL" id="OAG06216.1"/>
    </source>
</evidence>
<dbReference type="EMBL" id="KV441552">
    <property type="protein sequence ID" value="OAG06216.1"/>
    <property type="molecule type" value="Genomic_DNA"/>
</dbReference>
<evidence type="ECO:0000256" key="5">
    <source>
        <dbReference type="ARBA" id="ARBA00038359"/>
    </source>
</evidence>
<evidence type="ECO:0000256" key="6">
    <source>
        <dbReference type="SAM" id="Phobius"/>
    </source>
</evidence>
<dbReference type="PANTHER" id="PTHR33048:SF157">
    <property type="entry name" value="INTEGRAL MEMBRANE PROTEIN"/>
    <property type="match status" value="1"/>
</dbReference>
<feature type="transmembrane region" description="Helical" evidence="6">
    <location>
        <begin position="100"/>
        <end position="124"/>
    </location>
</feature>
<dbReference type="AlphaFoldDB" id="A0A177CFW7"/>
<keyword evidence="4 6" id="KW-0472">Membrane</keyword>
<keyword evidence="9" id="KW-1185">Reference proteome</keyword>
<dbReference type="STRING" id="1460663.A0A177CFW7"/>
<feature type="transmembrane region" description="Helical" evidence="6">
    <location>
        <begin position="16"/>
        <end position="37"/>
    </location>
</feature>
<organism evidence="8 9">
    <name type="scientific">Paraphaeosphaeria sporulosa</name>
    <dbReference type="NCBI Taxonomy" id="1460663"/>
    <lineage>
        <taxon>Eukaryota</taxon>
        <taxon>Fungi</taxon>
        <taxon>Dikarya</taxon>
        <taxon>Ascomycota</taxon>
        <taxon>Pezizomycotina</taxon>
        <taxon>Dothideomycetes</taxon>
        <taxon>Pleosporomycetidae</taxon>
        <taxon>Pleosporales</taxon>
        <taxon>Massarineae</taxon>
        <taxon>Didymosphaeriaceae</taxon>
        <taxon>Paraphaeosphaeria</taxon>
    </lineage>
</organism>